<dbReference type="Proteomes" id="UP000076852">
    <property type="component" value="Chromosome 1"/>
</dbReference>
<reference evidence="1 2" key="1">
    <citation type="journal article" date="2016" name="Gene">
        <title>PacBio SMRT assembly of a complex multi-replicon genome reveals chlorocatechol degradative operon in a region of genome plasticity.</title>
        <authorList>
            <person name="Ricker N."/>
            <person name="Shen S.Y."/>
            <person name="Goordial J."/>
            <person name="Jin S."/>
            <person name="Fulthorpe R.R."/>
        </authorList>
    </citation>
    <scope>NUCLEOTIDE SEQUENCE [LARGE SCALE GENOMIC DNA]</scope>
    <source>
        <strain evidence="1 2">OLGA172</strain>
    </source>
</reference>
<evidence type="ECO:0000313" key="2">
    <source>
        <dbReference type="Proteomes" id="UP000076852"/>
    </source>
</evidence>
<dbReference type="STRING" id="1804984.AYM40_10055"/>
<dbReference type="EMBL" id="CP014578">
    <property type="protein sequence ID" value="ANB72675.1"/>
    <property type="molecule type" value="Genomic_DNA"/>
</dbReference>
<name>A0A160FK14_9BURK</name>
<dbReference type="AlphaFoldDB" id="A0A160FK14"/>
<accession>A0A160FK14</accession>
<gene>
    <name evidence="1" type="ORF">AYM40_10055</name>
</gene>
<proteinExistence type="predicted"/>
<organism evidence="1 2">
    <name type="scientific">Paraburkholderia phytofirmans OLGA172</name>
    <dbReference type="NCBI Taxonomy" id="1417228"/>
    <lineage>
        <taxon>Bacteria</taxon>
        <taxon>Pseudomonadati</taxon>
        <taxon>Pseudomonadota</taxon>
        <taxon>Betaproteobacteria</taxon>
        <taxon>Burkholderiales</taxon>
        <taxon>Burkholderiaceae</taxon>
        <taxon>Paraburkholderia</taxon>
    </lineage>
</organism>
<evidence type="ECO:0000313" key="1">
    <source>
        <dbReference type="EMBL" id="ANB72675.1"/>
    </source>
</evidence>
<sequence length="61" mass="6513">MSRFATRHPAIADTGKGVAKAAVSNRTCHDNRQARIVACGHPVAFGSNVDQIPQRNGGFHD</sequence>
<dbReference type="KEGG" id="buz:AYM40_10055"/>
<protein>
    <submittedName>
        <fullName evidence="1">Uncharacterized protein</fullName>
    </submittedName>
</protein>
<keyword evidence="2" id="KW-1185">Reference proteome</keyword>